<accession>A0A1G6GDX7</accession>
<dbReference type="InterPro" id="IPR036527">
    <property type="entry name" value="SCP2_sterol-bd_dom_sf"/>
</dbReference>
<evidence type="ECO:0000313" key="3">
    <source>
        <dbReference type="Proteomes" id="UP000199086"/>
    </source>
</evidence>
<protein>
    <submittedName>
        <fullName evidence="2">Maleylpyruvate isomerase</fullName>
    </submittedName>
</protein>
<organism evidence="2 3">
    <name type="scientific">Raineyella antarctica</name>
    <dbReference type="NCBI Taxonomy" id="1577474"/>
    <lineage>
        <taxon>Bacteria</taxon>
        <taxon>Bacillati</taxon>
        <taxon>Actinomycetota</taxon>
        <taxon>Actinomycetes</taxon>
        <taxon>Propionibacteriales</taxon>
        <taxon>Propionibacteriaceae</taxon>
        <taxon>Raineyella</taxon>
    </lineage>
</organism>
<proteinExistence type="predicted"/>
<dbReference type="GO" id="GO:0046872">
    <property type="term" value="F:metal ion binding"/>
    <property type="evidence" value="ECO:0007669"/>
    <property type="project" value="InterPro"/>
</dbReference>
<dbReference type="Gene3D" id="3.30.1050.20">
    <property type="match status" value="1"/>
</dbReference>
<keyword evidence="3" id="KW-1185">Reference proteome</keyword>
<reference evidence="2 3" key="1">
    <citation type="submission" date="2016-06" db="EMBL/GenBank/DDBJ databases">
        <authorList>
            <person name="Olsen C.W."/>
            <person name="Carey S."/>
            <person name="Hinshaw L."/>
            <person name="Karasin A.I."/>
        </authorList>
    </citation>
    <scope>NUCLEOTIDE SEQUENCE [LARGE SCALE GENOMIC DNA]</scope>
    <source>
        <strain evidence="2 3">LZ-22</strain>
    </source>
</reference>
<feature type="domain" description="Mycothiol-dependent maleylpyruvate isomerase metal-binding" evidence="1">
    <location>
        <begin position="23"/>
        <end position="155"/>
    </location>
</feature>
<dbReference type="AlphaFoldDB" id="A0A1G6GDX7"/>
<dbReference type="NCBIfam" id="TIGR03083">
    <property type="entry name" value="maleylpyruvate isomerase family mycothiol-dependent enzyme"/>
    <property type="match status" value="1"/>
</dbReference>
<dbReference type="STRING" id="1577474.GA0111570_101456"/>
<keyword evidence="2" id="KW-0670">Pyruvate</keyword>
<evidence type="ECO:0000259" key="1">
    <source>
        <dbReference type="Pfam" id="PF11716"/>
    </source>
</evidence>
<dbReference type="Gene3D" id="1.20.120.450">
    <property type="entry name" value="dinb family like domain"/>
    <property type="match status" value="1"/>
</dbReference>
<gene>
    <name evidence="2" type="ORF">GA0111570_101456</name>
</gene>
<dbReference type="Pfam" id="PF11716">
    <property type="entry name" value="MDMPI_N"/>
    <property type="match status" value="1"/>
</dbReference>
<dbReference type="InterPro" id="IPR017517">
    <property type="entry name" value="Maleyloyr_isom"/>
</dbReference>
<sequence length="240" mass="24957">MGGVTTKTPGPDALNGALAALQTSTHALLGATIQVSDEDWAGPSGLPGWTRAELAAHIARHADALRGVVDGALRGESVPLYPTPEAREEGIRAGAGRSGLAIQEDLDTACGELDASFDKVKDWSVPVDFRGTELPLALLPFGRLAEVVLHHVDLAIGYRLEDLDPEVAGYALDWAVTAIARKPEAPALRLVADEGRTWTVPVPGDPVEVTGSAAGLLGWLAGRLGPEAVSGADDVTVPSW</sequence>
<dbReference type="InterPro" id="IPR024344">
    <property type="entry name" value="MDMPI_metal-binding"/>
</dbReference>
<evidence type="ECO:0000313" key="2">
    <source>
        <dbReference type="EMBL" id="SDB80180.1"/>
    </source>
</evidence>
<dbReference type="InterPro" id="IPR034660">
    <property type="entry name" value="DinB/YfiT-like"/>
</dbReference>
<dbReference type="GO" id="GO:0016853">
    <property type="term" value="F:isomerase activity"/>
    <property type="evidence" value="ECO:0007669"/>
    <property type="project" value="UniProtKB-KW"/>
</dbReference>
<dbReference type="Proteomes" id="UP000199086">
    <property type="component" value="Unassembled WGS sequence"/>
</dbReference>
<dbReference type="EMBL" id="FMYF01000001">
    <property type="protein sequence ID" value="SDB80180.1"/>
    <property type="molecule type" value="Genomic_DNA"/>
</dbReference>
<dbReference type="SUPFAM" id="SSF109854">
    <property type="entry name" value="DinB/YfiT-like putative metalloenzymes"/>
    <property type="match status" value="1"/>
</dbReference>
<name>A0A1G6GDX7_9ACTN</name>
<keyword evidence="2" id="KW-0413">Isomerase</keyword>
<dbReference type="SUPFAM" id="SSF55718">
    <property type="entry name" value="SCP-like"/>
    <property type="match status" value="1"/>
</dbReference>